<protein>
    <submittedName>
        <fullName evidence="2">Uncharacterized protein</fullName>
    </submittedName>
</protein>
<evidence type="ECO:0000256" key="1">
    <source>
        <dbReference type="SAM" id="MobiDB-lite"/>
    </source>
</evidence>
<organism evidence="2">
    <name type="scientific">bioreactor metagenome</name>
    <dbReference type="NCBI Taxonomy" id="1076179"/>
    <lineage>
        <taxon>unclassified sequences</taxon>
        <taxon>metagenomes</taxon>
        <taxon>ecological metagenomes</taxon>
    </lineage>
</organism>
<evidence type="ECO:0000313" key="2">
    <source>
        <dbReference type="EMBL" id="MPM35221.1"/>
    </source>
</evidence>
<accession>A0A644Z5E6</accession>
<dbReference type="AlphaFoldDB" id="A0A644Z5E6"/>
<sequence length="70" mass="7432">MMKSSTRGRMQREGTDGASPREVGGEVVSEHWPEQGSRANGTSRYRGGRKAPGECGKFPNSGGTADFCSP</sequence>
<reference evidence="2" key="1">
    <citation type="submission" date="2019-08" db="EMBL/GenBank/DDBJ databases">
        <authorList>
            <person name="Kucharzyk K."/>
            <person name="Murdoch R.W."/>
            <person name="Higgins S."/>
            <person name="Loffler F."/>
        </authorList>
    </citation>
    <scope>NUCLEOTIDE SEQUENCE</scope>
</reference>
<gene>
    <name evidence="2" type="ORF">SDC9_81811</name>
</gene>
<name>A0A644Z5E6_9ZZZZ</name>
<dbReference type="EMBL" id="VSSQ01007216">
    <property type="protein sequence ID" value="MPM35221.1"/>
    <property type="molecule type" value="Genomic_DNA"/>
</dbReference>
<feature type="region of interest" description="Disordered" evidence="1">
    <location>
        <begin position="1"/>
        <end position="70"/>
    </location>
</feature>
<proteinExistence type="predicted"/>
<comment type="caution">
    <text evidence="2">The sequence shown here is derived from an EMBL/GenBank/DDBJ whole genome shotgun (WGS) entry which is preliminary data.</text>
</comment>